<dbReference type="Pfam" id="PF25181">
    <property type="entry name" value="Phage_Bbp19"/>
    <property type="match status" value="1"/>
</dbReference>
<protein>
    <recommendedName>
        <fullName evidence="1">Bbp19-like phage domain-containing protein</fullName>
    </recommendedName>
</protein>
<evidence type="ECO:0000313" key="3">
    <source>
        <dbReference type="EMBL" id="CAB5225313.1"/>
    </source>
</evidence>
<gene>
    <name evidence="2" type="ORF">UFOVP675_20</name>
    <name evidence="3" type="ORF">UFOVP747_10</name>
</gene>
<reference evidence="2" key="1">
    <citation type="submission" date="2020-04" db="EMBL/GenBank/DDBJ databases">
        <authorList>
            <person name="Chiriac C."/>
            <person name="Salcher M."/>
            <person name="Ghai R."/>
            <person name="Kavagutti S V."/>
        </authorList>
    </citation>
    <scope>NUCLEOTIDE SEQUENCE</scope>
</reference>
<organism evidence="2">
    <name type="scientific">uncultured Caudovirales phage</name>
    <dbReference type="NCBI Taxonomy" id="2100421"/>
    <lineage>
        <taxon>Viruses</taxon>
        <taxon>Duplodnaviria</taxon>
        <taxon>Heunggongvirae</taxon>
        <taxon>Uroviricota</taxon>
        <taxon>Caudoviricetes</taxon>
        <taxon>Peduoviridae</taxon>
        <taxon>Maltschvirus</taxon>
        <taxon>Maltschvirus maltsch</taxon>
    </lineage>
</organism>
<evidence type="ECO:0000313" key="2">
    <source>
        <dbReference type="EMBL" id="CAB4156992.1"/>
    </source>
</evidence>
<dbReference type="EMBL" id="LR798343">
    <property type="protein sequence ID" value="CAB5225313.1"/>
    <property type="molecule type" value="Genomic_DNA"/>
</dbReference>
<name>A0A6J5NE86_9CAUD</name>
<accession>A0A6J5NE86</accession>
<dbReference type="EMBL" id="LR796648">
    <property type="protein sequence ID" value="CAB4156992.1"/>
    <property type="molecule type" value="Genomic_DNA"/>
</dbReference>
<proteinExistence type="predicted"/>
<dbReference type="InterPro" id="IPR057447">
    <property type="entry name" value="Bbp19-like_phage"/>
</dbReference>
<evidence type="ECO:0000259" key="1">
    <source>
        <dbReference type="Pfam" id="PF25181"/>
    </source>
</evidence>
<sequence>MREYLTRLWRRRNERAKTAREAALEEAQRLLDYRMTFGTDHGRRVLADILRRARVVQSSYAGADTHATAFAEGRRRVGLEIIETINRDPEAVDRMMRTGQIEELFNERDDDASRPD</sequence>
<feature type="domain" description="Bbp19-like phage" evidence="1">
    <location>
        <begin position="33"/>
        <end position="97"/>
    </location>
</feature>